<dbReference type="PANTHER" id="PTHR18945">
    <property type="entry name" value="NEUROTRANSMITTER GATED ION CHANNEL"/>
    <property type="match status" value="1"/>
</dbReference>
<dbReference type="CDD" id="cd19049">
    <property type="entry name" value="LGIC_TM_anion"/>
    <property type="match status" value="1"/>
</dbReference>
<keyword evidence="1" id="KW-0472">Membrane</keyword>
<feature type="non-terminal residue" evidence="3">
    <location>
        <position position="1"/>
    </location>
</feature>
<reference evidence="3" key="1">
    <citation type="submission" date="2021-06" db="EMBL/GenBank/DDBJ databases">
        <authorList>
            <person name="Hodson N. C."/>
            <person name="Mongue J. A."/>
            <person name="Jaron S. K."/>
        </authorList>
    </citation>
    <scope>NUCLEOTIDE SEQUENCE</scope>
</reference>
<dbReference type="Proteomes" id="UP000708208">
    <property type="component" value="Unassembled WGS sequence"/>
</dbReference>
<dbReference type="InterPro" id="IPR006201">
    <property type="entry name" value="Neur_channel"/>
</dbReference>
<feature type="transmembrane region" description="Helical" evidence="1">
    <location>
        <begin position="62"/>
        <end position="81"/>
    </location>
</feature>
<evidence type="ECO:0000259" key="2">
    <source>
        <dbReference type="Pfam" id="PF02932"/>
    </source>
</evidence>
<keyword evidence="4" id="KW-1185">Reference proteome</keyword>
<sequence>DDLSRTEWHKTHEPDEVFDLLSFKILARRKLSYHLVQTYLASTFYIIITCLCFLLPSRMVEARIGISMTTLLTLTSMFASVRESTPIASYVKAIDIWMVGCIFFVFLTLSQFTFHIWLRNAKEEYFEVQKRKYELKYPKDTFEIDDASNGARRKSENPSQHLLQRFRRYEMAAEYLDSFSFPLFLCIFAVYTIIYWTWLMNSSGYYHWSVNQTWNNLELPE</sequence>
<dbReference type="GO" id="GO:0005216">
    <property type="term" value="F:monoatomic ion channel activity"/>
    <property type="evidence" value="ECO:0007669"/>
    <property type="project" value="InterPro"/>
</dbReference>
<evidence type="ECO:0000256" key="1">
    <source>
        <dbReference type="SAM" id="Phobius"/>
    </source>
</evidence>
<feature type="transmembrane region" description="Helical" evidence="1">
    <location>
        <begin position="36"/>
        <end position="55"/>
    </location>
</feature>
<name>A0A8J2P8H5_9HEXA</name>
<feature type="transmembrane region" description="Helical" evidence="1">
    <location>
        <begin position="175"/>
        <end position="198"/>
    </location>
</feature>
<evidence type="ECO:0000313" key="4">
    <source>
        <dbReference type="Proteomes" id="UP000708208"/>
    </source>
</evidence>
<comment type="caution">
    <text evidence="3">The sequence shown here is derived from an EMBL/GenBank/DDBJ whole genome shotgun (WGS) entry which is preliminary data.</text>
</comment>
<keyword evidence="1" id="KW-0812">Transmembrane</keyword>
<keyword evidence="1" id="KW-1133">Transmembrane helix</keyword>
<accession>A0A8J2P8H5</accession>
<proteinExistence type="predicted"/>
<protein>
    <recommendedName>
        <fullName evidence="2">Neurotransmitter-gated ion-channel transmembrane domain-containing protein</fullName>
    </recommendedName>
</protein>
<gene>
    <name evidence="3" type="ORF">AFUS01_LOCUS23391</name>
</gene>
<feature type="domain" description="Neurotransmitter-gated ion-channel transmembrane" evidence="2">
    <location>
        <begin position="39"/>
        <end position="117"/>
    </location>
</feature>
<dbReference type="OrthoDB" id="6667051at2759"/>
<organism evidence="3 4">
    <name type="scientific">Allacma fusca</name>
    <dbReference type="NCBI Taxonomy" id="39272"/>
    <lineage>
        <taxon>Eukaryota</taxon>
        <taxon>Metazoa</taxon>
        <taxon>Ecdysozoa</taxon>
        <taxon>Arthropoda</taxon>
        <taxon>Hexapoda</taxon>
        <taxon>Collembola</taxon>
        <taxon>Symphypleona</taxon>
        <taxon>Sminthuridae</taxon>
        <taxon>Allacma</taxon>
    </lineage>
</organism>
<dbReference type="EMBL" id="CAJVCH010281355">
    <property type="protein sequence ID" value="CAG7784722.1"/>
    <property type="molecule type" value="Genomic_DNA"/>
</dbReference>
<dbReference type="GO" id="GO:0016020">
    <property type="term" value="C:membrane"/>
    <property type="evidence" value="ECO:0007669"/>
    <property type="project" value="InterPro"/>
</dbReference>
<dbReference type="GO" id="GO:0004888">
    <property type="term" value="F:transmembrane signaling receptor activity"/>
    <property type="evidence" value="ECO:0007669"/>
    <property type="project" value="InterPro"/>
</dbReference>
<feature type="transmembrane region" description="Helical" evidence="1">
    <location>
        <begin position="96"/>
        <end position="118"/>
    </location>
</feature>
<evidence type="ECO:0000313" key="3">
    <source>
        <dbReference type="EMBL" id="CAG7784722.1"/>
    </source>
</evidence>
<dbReference type="InterPro" id="IPR006029">
    <property type="entry name" value="Neurotrans-gated_channel_TM"/>
</dbReference>
<dbReference type="AlphaFoldDB" id="A0A8J2P8H5"/>
<dbReference type="Pfam" id="PF02932">
    <property type="entry name" value="Neur_chan_memb"/>
    <property type="match status" value="1"/>
</dbReference>